<dbReference type="SMART" id="SM01142">
    <property type="entry name" value="DSHCT"/>
    <property type="match status" value="1"/>
</dbReference>
<keyword evidence="4" id="KW-0067">ATP-binding</keyword>
<dbReference type="InterPro" id="IPR014001">
    <property type="entry name" value="Helicase_ATP-bd"/>
</dbReference>
<dbReference type="PROSITE" id="PS51192">
    <property type="entry name" value="HELICASE_ATP_BIND_1"/>
    <property type="match status" value="1"/>
</dbReference>
<gene>
    <name evidence="7" type="ORF">FAK_20910</name>
</gene>
<accession>A0AAU9ETJ3</accession>
<dbReference type="PROSITE" id="PS51194">
    <property type="entry name" value="HELICASE_CTER"/>
    <property type="match status" value="1"/>
</dbReference>
<dbReference type="Gene3D" id="1.10.3380.30">
    <property type="match status" value="1"/>
</dbReference>
<keyword evidence="2" id="KW-0378">Hydrolase</keyword>
<dbReference type="InterPro" id="IPR050699">
    <property type="entry name" value="RNA-DNA_Helicase"/>
</dbReference>
<dbReference type="InterPro" id="IPR027417">
    <property type="entry name" value="P-loop_NTPase"/>
</dbReference>
<evidence type="ECO:0000256" key="2">
    <source>
        <dbReference type="ARBA" id="ARBA00022801"/>
    </source>
</evidence>
<feature type="domain" description="Helicase C-terminal" evidence="6">
    <location>
        <begin position="258"/>
        <end position="445"/>
    </location>
</feature>
<reference evidence="8" key="1">
    <citation type="journal article" date="2023" name="Arch. Microbiol.">
        <title>Desulfoferula mesophilus gen. nov. sp. nov., a mesophilic sulfate-reducing bacterium isolated from a brackish lake sediment.</title>
        <authorList>
            <person name="Watanabe T."/>
            <person name="Yabe T."/>
            <person name="Tsuji J.M."/>
            <person name="Fukui M."/>
        </authorList>
    </citation>
    <scope>NUCLEOTIDE SEQUENCE [LARGE SCALE GENOMIC DNA]</scope>
    <source>
        <strain evidence="8">12FAK</strain>
    </source>
</reference>
<evidence type="ECO:0000259" key="5">
    <source>
        <dbReference type="PROSITE" id="PS51192"/>
    </source>
</evidence>
<dbReference type="SMART" id="SM00490">
    <property type="entry name" value="HELICc"/>
    <property type="match status" value="1"/>
</dbReference>
<dbReference type="GO" id="GO:0016787">
    <property type="term" value="F:hydrolase activity"/>
    <property type="evidence" value="ECO:0007669"/>
    <property type="project" value="UniProtKB-KW"/>
</dbReference>
<dbReference type="Pfam" id="PF00270">
    <property type="entry name" value="DEAD"/>
    <property type="match status" value="1"/>
</dbReference>
<dbReference type="InterPro" id="IPR011545">
    <property type="entry name" value="DEAD/DEAH_box_helicase_dom"/>
</dbReference>
<dbReference type="Proteomes" id="UP001366166">
    <property type="component" value="Chromosome"/>
</dbReference>
<feature type="domain" description="Helicase ATP-binding" evidence="5">
    <location>
        <begin position="29"/>
        <end position="189"/>
    </location>
</feature>
<evidence type="ECO:0000256" key="1">
    <source>
        <dbReference type="ARBA" id="ARBA00022741"/>
    </source>
</evidence>
<dbReference type="AlphaFoldDB" id="A0AAU9ETJ3"/>
<sequence length="874" mass="96758">MDPRLRQVLADVGVPEDAPFKPDPFQVEAVELLAEQDVVVSAPTGSGKTWIAEQAIARTLAQGQRAWYASPLKALSNAKLAEFGQIFGPENVGILTGDRKENLGAPLIVGTTEILRNQLYDAMHRGNDLDAGLVVLDEAHFLGDPDRGVVWEEVIIYLPVRVRLLLLSATVANAAQISRWLNFVRDEPCATVLSRQRPVPLYPLFLSPDGELTQLKTKRGLSAKVRHFLESNGKQGSRWQGSHIPPVGNVLRSLEQANLLPAIFFLKSRSDCDAALDFTASVSLEYDAERAERLNREIDAWLEWYPFLEGQVQIEQIRKVQVASHHAGHLPLGKLLVERLMQKGLLKAIFSTSTVAAGVNFPARTVVITQSDRFNGREFVELGATELLQMTGRAGRRGMDNIGFACVVPGPFNDVALTATLLDSEPEPIESQLSINFSMVLNLLLSQRPAEVKQLLGMSLATFQRLERTEGKPRTKAGPQKVLKALAAALSGSLCPGPEEAVVRRRRRRQLERLRARLAKESESTGSGLWGALTRGRVLMDMYGSAWSVLRREESPEGRGVLLVSLERERRLSKGHPRLEFVPLEEIAGVFMEELNLPQTGGGRALAEAVLKQAPRRPTPLGAPQIERLAAKEANELRERLGEVVSEQEALVCASCPSHEDCLHSKKTLGGLLDQAEDQLAEVADQSHAFWYDFVRHLEFLRSEGFADPQGRLTPDGLWASQLRLDQPVLIAQAIRQQALPRQDPVLLAAILALFVDEREPDFSPRLDRRLRLALAGLRQAIDPMIERLSQWGFATPVLPYRASAAIYAWCQLKDFDQVVEIYGGAEGDIAQLIYRTADNLRQLISLQETHPHLAATARDAVELLLRPPVVVPT</sequence>
<dbReference type="GO" id="GO:0005524">
    <property type="term" value="F:ATP binding"/>
    <property type="evidence" value="ECO:0007669"/>
    <property type="project" value="UniProtKB-KW"/>
</dbReference>
<dbReference type="PANTHER" id="PTHR12131:SF1">
    <property type="entry name" value="ATP-DEPENDENT RNA HELICASE SUPV3L1, MITOCHONDRIAL-RELATED"/>
    <property type="match status" value="1"/>
</dbReference>
<dbReference type="EMBL" id="AP028679">
    <property type="protein sequence ID" value="BEQ15025.1"/>
    <property type="molecule type" value="Genomic_DNA"/>
</dbReference>
<dbReference type="InterPro" id="IPR012961">
    <property type="entry name" value="Ski2/MTR4_C"/>
</dbReference>
<proteinExistence type="predicted"/>
<organism evidence="7 8">
    <name type="scientific">Desulfoferula mesophila</name>
    <dbReference type="NCBI Taxonomy" id="3058419"/>
    <lineage>
        <taxon>Bacteria</taxon>
        <taxon>Pseudomonadati</taxon>
        <taxon>Thermodesulfobacteriota</taxon>
        <taxon>Desulfarculia</taxon>
        <taxon>Desulfarculales</taxon>
        <taxon>Desulfarculaceae</taxon>
        <taxon>Desulfoferula</taxon>
    </lineage>
</organism>
<name>A0AAU9ETJ3_9BACT</name>
<protein>
    <submittedName>
        <fullName evidence="7">Helicase</fullName>
    </submittedName>
</protein>
<dbReference type="InterPro" id="IPR001650">
    <property type="entry name" value="Helicase_C-like"/>
</dbReference>
<dbReference type="KEGG" id="dmp:FAK_20910"/>
<dbReference type="GO" id="GO:0070478">
    <property type="term" value="P:nuclear-transcribed mRNA catabolic process, 3'-5' exonucleolytic nonsense-mediated decay"/>
    <property type="evidence" value="ECO:0007669"/>
    <property type="project" value="TreeGrafter"/>
</dbReference>
<dbReference type="GO" id="GO:0003676">
    <property type="term" value="F:nucleic acid binding"/>
    <property type="evidence" value="ECO:0007669"/>
    <property type="project" value="InterPro"/>
</dbReference>
<keyword evidence="1" id="KW-0547">Nucleotide-binding</keyword>
<evidence type="ECO:0000256" key="4">
    <source>
        <dbReference type="ARBA" id="ARBA00022840"/>
    </source>
</evidence>
<dbReference type="PANTHER" id="PTHR12131">
    <property type="entry name" value="ATP-DEPENDENT RNA AND DNA HELICASE"/>
    <property type="match status" value="1"/>
</dbReference>
<dbReference type="Gene3D" id="3.40.50.300">
    <property type="entry name" value="P-loop containing nucleotide triphosphate hydrolases"/>
    <property type="match status" value="2"/>
</dbReference>
<evidence type="ECO:0000313" key="8">
    <source>
        <dbReference type="Proteomes" id="UP001366166"/>
    </source>
</evidence>
<dbReference type="SUPFAM" id="SSF52540">
    <property type="entry name" value="P-loop containing nucleoside triphosphate hydrolases"/>
    <property type="match status" value="1"/>
</dbReference>
<dbReference type="GO" id="GO:0055087">
    <property type="term" value="C:Ski complex"/>
    <property type="evidence" value="ECO:0007669"/>
    <property type="project" value="TreeGrafter"/>
</dbReference>
<evidence type="ECO:0000259" key="6">
    <source>
        <dbReference type="PROSITE" id="PS51194"/>
    </source>
</evidence>
<dbReference type="GO" id="GO:0004386">
    <property type="term" value="F:helicase activity"/>
    <property type="evidence" value="ECO:0007669"/>
    <property type="project" value="UniProtKB-KW"/>
</dbReference>
<dbReference type="SMART" id="SM00487">
    <property type="entry name" value="DEXDc"/>
    <property type="match status" value="1"/>
</dbReference>
<evidence type="ECO:0000313" key="7">
    <source>
        <dbReference type="EMBL" id="BEQ15025.1"/>
    </source>
</evidence>
<keyword evidence="3 7" id="KW-0347">Helicase</keyword>
<evidence type="ECO:0000256" key="3">
    <source>
        <dbReference type="ARBA" id="ARBA00022806"/>
    </source>
</evidence>
<keyword evidence="8" id="KW-1185">Reference proteome</keyword>
<dbReference type="Pfam" id="PF08148">
    <property type="entry name" value="DSHCT"/>
    <property type="match status" value="1"/>
</dbReference>